<keyword evidence="7" id="KW-0175">Coiled coil</keyword>
<keyword evidence="5" id="KW-0862">Zinc</keyword>
<organism evidence="10 11">
    <name type="scientific">Stegodyphus mimosarum</name>
    <name type="common">African social velvet spider</name>
    <dbReference type="NCBI Taxonomy" id="407821"/>
    <lineage>
        <taxon>Eukaryota</taxon>
        <taxon>Metazoa</taxon>
        <taxon>Ecdysozoa</taxon>
        <taxon>Arthropoda</taxon>
        <taxon>Chelicerata</taxon>
        <taxon>Arachnida</taxon>
        <taxon>Araneae</taxon>
        <taxon>Araneomorphae</taxon>
        <taxon>Entelegynae</taxon>
        <taxon>Eresoidea</taxon>
        <taxon>Eresidae</taxon>
        <taxon>Stegodyphus</taxon>
    </lineage>
</organism>
<dbReference type="PANTHER" id="PTHR48051">
    <property type="match status" value="1"/>
</dbReference>
<evidence type="ECO:0000256" key="7">
    <source>
        <dbReference type="SAM" id="Coils"/>
    </source>
</evidence>
<dbReference type="InterPro" id="IPR032675">
    <property type="entry name" value="LRR_dom_sf"/>
</dbReference>
<evidence type="ECO:0000313" key="10">
    <source>
        <dbReference type="EMBL" id="KFM80981.1"/>
    </source>
</evidence>
<feature type="region of interest" description="Disordered" evidence="8">
    <location>
        <begin position="606"/>
        <end position="629"/>
    </location>
</feature>
<dbReference type="GO" id="GO:0005737">
    <property type="term" value="C:cytoplasm"/>
    <property type="evidence" value="ECO:0007669"/>
    <property type="project" value="TreeGrafter"/>
</dbReference>
<dbReference type="OMA" id="LWCSSEC"/>
<reference evidence="10 11" key="1">
    <citation type="submission" date="2013-11" db="EMBL/GenBank/DDBJ databases">
        <title>Genome sequencing of Stegodyphus mimosarum.</title>
        <authorList>
            <person name="Bechsgaard J."/>
        </authorList>
    </citation>
    <scope>NUCLEOTIDE SEQUENCE [LARGE SCALE GENOMIC DNA]</scope>
</reference>
<evidence type="ECO:0000256" key="1">
    <source>
        <dbReference type="ARBA" id="ARBA00022614"/>
    </source>
</evidence>
<sequence length="693" mass="78957">MCIAKETPEPVFDLADCNLSDVPSGVFSMCRVFLKKTLFLQNNQLSSLQGGGSLTDLGHLRVLNLMNNKLSSLPEDIGHLTHLQDLNVENNRLKKLPISFRNLQNLHHLNLKGNRLTAFPMPVCLLLNLQSLNICDNPKIKTLPKELGCLEFLKSFLIDVECFSFPPRDICMGGTECIMKFLCQALGKAYSISSPASQSQTTDGADNSSISQELVQCVEIPSPSASYLQYQRAKEQRQQDLLMMEEALKESYEMQSASIVDATTKRQKLLQDIAQEQERMENEIMLLQSKKEKERQNLLSILANVEDHSAKLIEQLMSLNDRTKSLSRMLEVLEKDRLENELFCIKQEEVEQLRKKEILEAMTEMLQCEENQRKHEARKFSVVEQLQNDENESYLKLHNLFQEREMDQQILINELLEEEQYQKEAFKALQLQKDLQHQEIIHQIHLIEKELANLTMAEVKKKDLKLNSEVNVLAEHRTALAYLLSDLLTAKKKREEELKKRLHEMDLQRAHEAEDFWLIQYQKLLDRKPKDIIYSELEMDSEVKYVLMEASAHSYLPLFAVKGVTFSQLVNYTVKDLKAIGILDEDMCEEILAKALECLKNVEGDGSGTPDMPKPSAPPESPTEVQPSAPLLSPDTEAKLWCQTECVICLDVESSAVFLPCGHVCCCLKCSGGIELCPMCRTAITSKFVLTAT</sequence>
<dbReference type="InterPro" id="IPR013083">
    <property type="entry name" value="Znf_RING/FYVE/PHD"/>
</dbReference>
<dbReference type="SMART" id="SM00184">
    <property type="entry name" value="RING"/>
    <property type="match status" value="1"/>
</dbReference>
<dbReference type="InterPro" id="IPR001611">
    <property type="entry name" value="Leu-rich_rpt"/>
</dbReference>
<feature type="non-terminal residue" evidence="10">
    <location>
        <position position="693"/>
    </location>
</feature>
<keyword evidence="4 6" id="KW-0863">Zinc-finger</keyword>
<accession>A0A087UUE2</accession>
<gene>
    <name evidence="10" type="ORF">X975_13506</name>
</gene>
<dbReference type="Pfam" id="PF23598">
    <property type="entry name" value="LRR_14"/>
    <property type="match status" value="1"/>
</dbReference>
<dbReference type="SMART" id="SM00369">
    <property type="entry name" value="LRR_TYP"/>
    <property type="match status" value="3"/>
</dbReference>
<dbReference type="PANTHER" id="PTHR48051:SF47">
    <property type="entry name" value="LEUCINE RICH REPEAT AND STERILE ALPHA MOTIF CONTAINING 1"/>
    <property type="match status" value="1"/>
</dbReference>
<dbReference type="Proteomes" id="UP000054359">
    <property type="component" value="Unassembled WGS sequence"/>
</dbReference>
<evidence type="ECO:0000256" key="4">
    <source>
        <dbReference type="ARBA" id="ARBA00022771"/>
    </source>
</evidence>
<dbReference type="InterPro" id="IPR050216">
    <property type="entry name" value="LRR_domain-containing"/>
</dbReference>
<feature type="coiled-coil region" evidence="7">
    <location>
        <begin position="230"/>
        <end position="379"/>
    </location>
</feature>
<dbReference type="FunFam" id="1.10.1170.10:FF:000002">
    <property type="entry name" value="Baculoviral IAP repeat containing 7"/>
    <property type="match status" value="1"/>
</dbReference>
<name>A0A087UUE2_STEMI</name>
<dbReference type="InterPro" id="IPR055414">
    <property type="entry name" value="LRR_R13L4/SHOC2-like"/>
</dbReference>
<keyword evidence="3" id="KW-0677">Repeat</keyword>
<dbReference type="GO" id="GO:0008270">
    <property type="term" value="F:zinc ion binding"/>
    <property type="evidence" value="ECO:0007669"/>
    <property type="project" value="UniProtKB-KW"/>
</dbReference>
<dbReference type="SUPFAM" id="SSF57850">
    <property type="entry name" value="RING/U-box"/>
    <property type="match status" value="1"/>
</dbReference>
<dbReference type="STRING" id="407821.A0A087UUE2"/>
<evidence type="ECO:0000259" key="9">
    <source>
        <dbReference type="PROSITE" id="PS50089"/>
    </source>
</evidence>
<feature type="domain" description="RING-type" evidence="9">
    <location>
        <begin position="646"/>
        <end position="681"/>
    </location>
</feature>
<feature type="compositionally biased region" description="Pro residues" evidence="8">
    <location>
        <begin position="612"/>
        <end position="621"/>
    </location>
</feature>
<evidence type="ECO:0000256" key="2">
    <source>
        <dbReference type="ARBA" id="ARBA00022723"/>
    </source>
</evidence>
<keyword evidence="2" id="KW-0479">Metal-binding</keyword>
<proteinExistence type="predicted"/>
<dbReference type="PROSITE" id="PS50089">
    <property type="entry name" value="ZF_RING_2"/>
    <property type="match status" value="1"/>
</dbReference>
<evidence type="ECO:0000313" key="11">
    <source>
        <dbReference type="Proteomes" id="UP000054359"/>
    </source>
</evidence>
<dbReference type="PROSITE" id="PS51450">
    <property type="entry name" value="LRR"/>
    <property type="match status" value="1"/>
</dbReference>
<dbReference type="AlphaFoldDB" id="A0A087UUE2"/>
<evidence type="ECO:0000256" key="3">
    <source>
        <dbReference type="ARBA" id="ARBA00022737"/>
    </source>
</evidence>
<dbReference type="SUPFAM" id="SSF52058">
    <property type="entry name" value="L domain-like"/>
    <property type="match status" value="1"/>
</dbReference>
<keyword evidence="1" id="KW-0433">Leucine-rich repeat</keyword>
<dbReference type="Pfam" id="PF13920">
    <property type="entry name" value="zf-C3HC4_3"/>
    <property type="match status" value="1"/>
</dbReference>
<dbReference type="CDD" id="cd16515">
    <property type="entry name" value="RING-HC_LRSAM1"/>
    <property type="match status" value="1"/>
</dbReference>
<dbReference type="OrthoDB" id="1711136at2759"/>
<evidence type="ECO:0000256" key="8">
    <source>
        <dbReference type="SAM" id="MobiDB-lite"/>
    </source>
</evidence>
<feature type="coiled-coil region" evidence="7">
    <location>
        <begin position="447"/>
        <end position="508"/>
    </location>
</feature>
<dbReference type="Gene3D" id="3.80.10.10">
    <property type="entry name" value="Ribonuclease Inhibitor"/>
    <property type="match status" value="1"/>
</dbReference>
<keyword evidence="11" id="KW-1185">Reference proteome</keyword>
<evidence type="ECO:0000256" key="6">
    <source>
        <dbReference type="PROSITE-ProRule" id="PRU00175"/>
    </source>
</evidence>
<protein>
    <submittedName>
        <fullName evidence="10">E3 ubiquitin-protein ligase LRSAM1</fullName>
    </submittedName>
</protein>
<dbReference type="InterPro" id="IPR001841">
    <property type="entry name" value="Znf_RING"/>
</dbReference>
<dbReference type="Gene3D" id="3.30.40.10">
    <property type="entry name" value="Zinc/RING finger domain, C3HC4 (zinc finger)"/>
    <property type="match status" value="1"/>
</dbReference>
<dbReference type="InterPro" id="IPR003591">
    <property type="entry name" value="Leu-rich_rpt_typical-subtyp"/>
</dbReference>
<dbReference type="SMART" id="SM00364">
    <property type="entry name" value="LRR_BAC"/>
    <property type="match status" value="3"/>
</dbReference>
<dbReference type="EMBL" id="KK121665">
    <property type="protein sequence ID" value="KFM80981.1"/>
    <property type="molecule type" value="Genomic_DNA"/>
</dbReference>
<evidence type="ECO:0000256" key="5">
    <source>
        <dbReference type="ARBA" id="ARBA00022833"/>
    </source>
</evidence>